<evidence type="ECO:0000313" key="9">
    <source>
        <dbReference type="EMBL" id="NKQ25899.1"/>
    </source>
</evidence>
<dbReference type="RefSeq" id="WP_168374113.1">
    <property type="nucleotide sequence ID" value="NZ_JAAXMD010000134.1"/>
</dbReference>
<feature type="chain" id="PRO_5046757369" evidence="7">
    <location>
        <begin position="28"/>
        <end position="240"/>
    </location>
</feature>
<reference evidence="9 10" key="1">
    <citation type="submission" date="2020-04" db="EMBL/GenBank/DDBJ databases">
        <title>Genome sequence of Streptomyces galbus strain I339.</title>
        <authorList>
            <person name="Silva E.A.N."/>
            <person name="Merces M."/>
            <person name="Castelo Branco A.P.O.T."/>
            <person name="Vasconcelos P.C."/>
            <person name="Costa N.P."/>
            <person name="Marinho G.C.S."/>
            <person name="Oliveira C.J.B."/>
            <person name="Araujo D."/>
            <person name="Rodrigues Junior V.S."/>
            <person name="Almeida R."/>
            <person name="Silva Filho U.R."/>
            <person name="Andrade A.S.A."/>
            <person name="Cibulski S.P."/>
        </authorList>
    </citation>
    <scope>NUCLEOTIDE SEQUENCE [LARGE SCALE GENOMIC DNA]</scope>
    <source>
        <strain evidence="9 10">I339</strain>
    </source>
</reference>
<gene>
    <name evidence="9" type="ORF">HF200_16010</name>
</gene>
<evidence type="ECO:0000256" key="7">
    <source>
        <dbReference type="SAM" id="SignalP"/>
    </source>
</evidence>
<feature type="region of interest" description="Disordered" evidence="5">
    <location>
        <begin position="138"/>
        <end position="211"/>
    </location>
</feature>
<accession>A0ABX1IJU5</accession>
<keyword evidence="6" id="KW-1133">Transmembrane helix</keyword>
<keyword evidence="3 7" id="KW-0732">Signal</keyword>
<evidence type="ECO:0000256" key="6">
    <source>
        <dbReference type="SAM" id="Phobius"/>
    </source>
</evidence>
<evidence type="ECO:0000256" key="5">
    <source>
        <dbReference type="SAM" id="MobiDB-lite"/>
    </source>
</evidence>
<keyword evidence="1" id="KW-0134">Cell wall</keyword>
<evidence type="ECO:0000256" key="4">
    <source>
        <dbReference type="ARBA" id="ARBA00023088"/>
    </source>
</evidence>
<keyword evidence="6" id="KW-0472">Membrane</keyword>
<dbReference type="PROSITE" id="PS50847">
    <property type="entry name" value="GRAM_POS_ANCHORING"/>
    <property type="match status" value="1"/>
</dbReference>
<evidence type="ECO:0000256" key="3">
    <source>
        <dbReference type="ARBA" id="ARBA00022729"/>
    </source>
</evidence>
<organism evidence="9 10">
    <name type="scientific">Streptomyces galbus</name>
    <dbReference type="NCBI Taxonomy" id="33898"/>
    <lineage>
        <taxon>Bacteria</taxon>
        <taxon>Bacillati</taxon>
        <taxon>Actinomycetota</taxon>
        <taxon>Actinomycetes</taxon>
        <taxon>Kitasatosporales</taxon>
        <taxon>Streptomycetaceae</taxon>
        <taxon>Streptomyces</taxon>
    </lineage>
</organism>
<evidence type="ECO:0000259" key="8">
    <source>
        <dbReference type="PROSITE" id="PS50847"/>
    </source>
</evidence>
<sequence length="240" mass="23790">MRSLSRAGVVTVASCAALLVPAAGAFAGGDNGDVKTHRSTTGEFDQRDEPKVCSFYLDAFHFDGLQKVDWHIEAWAVNATPKGETVKTGSITLDGKGHGRTQDLSLPDGQYKLFWTFEGEKGAAKHKVFKVDCGDGGGTGGSPSASASSSATSSASSSATSSPSGSASASRPGSSSSSPGASGSGTSTAAPTSAPSGQGGGGDLAETGNGAPVGVLSAAAAALVAGGAFLVLRRRRGQHR</sequence>
<feature type="transmembrane region" description="Helical" evidence="6">
    <location>
        <begin position="213"/>
        <end position="232"/>
    </location>
</feature>
<evidence type="ECO:0000256" key="2">
    <source>
        <dbReference type="ARBA" id="ARBA00022525"/>
    </source>
</evidence>
<keyword evidence="10" id="KW-1185">Reference proteome</keyword>
<name>A0ABX1IJU5_STRGB</name>
<dbReference type="EMBL" id="JAAXMD010000134">
    <property type="protein sequence ID" value="NKQ25899.1"/>
    <property type="molecule type" value="Genomic_DNA"/>
</dbReference>
<dbReference type="NCBIfam" id="TIGR01167">
    <property type="entry name" value="LPXTG_anchor"/>
    <property type="match status" value="1"/>
</dbReference>
<dbReference type="Proteomes" id="UP000744032">
    <property type="component" value="Unassembled WGS sequence"/>
</dbReference>
<proteinExistence type="predicted"/>
<comment type="caution">
    <text evidence="9">The sequence shown here is derived from an EMBL/GenBank/DDBJ whole genome shotgun (WGS) entry which is preliminary data.</text>
</comment>
<feature type="domain" description="Gram-positive cocci surface proteins LPxTG" evidence="8">
    <location>
        <begin position="204"/>
        <end position="240"/>
    </location>
</feature>
<keyword evidence="2" id="KW-0964">Secreted</keyword>
<evidence type="ECO:0000256" key="1">
    <source>
        <dbReference type="ARBA" id="ARBA00022512"/>
    </source>
</evidence>
<feature type="compositionally biased region" description="Low complexity" evidence="5">
    <location>
        <begin position="142"/>
        <end position="196"/>
    </location>
</feature>
<feature type="signal peptide" evidence="7">
    <location>
        <begin position="1"/>
        <end position="27"/>
    </location>
</feature>
<keyword evidence="4" id="KW-0572">Peptidoglycan-anchor</keyword>
<keyword evidence="6" id="KW-0812">Transmembrane</keyword>
<evidence type="ECO:0000313" key="10">
    <source>
        <dbReference type="Proteomes" id="UP000744032"/>
    </source>
</evidence>
<dbReference type="InterPro" id="IPR019931">
    <property type="entry name" value="LPXTG_anchor"/>
</dbReference>
<protein>
    <submittedName>
        <fullName evidence="9">LPXTG cell wall anchor domain-containing protein</fullName>
    </submittedName>
</protein>